<organism evidence="1 2">
    <name type="scientific">Klebsormidium nitens</name>
    <name type="common">Green alga</name>
    <name type="synonym">Ulothrix nitens</name>
    <dbReference type="NCBI Taxonomy" id="105231"/>
    <lineage>
        <taxon>Eukaryota</taxon>
        <taxon>Viridiplantae</taxon>
        <taxon>Streptophyta</taxon>
        <taxon>Klebsormidiophyceae</taxon>
        <taxon>Klebsormidiales</taxon>
        <taxon>Klebsormidiaceae</taxon>
        <taxon>Klebsormidium</taxon>
    </lineage>
</organism>
<protein>
    <recommendedName>
        <fullName evidence="3">EF-hand domain-containing protein</fullName>
    </recommendedName>
</protein>
<dbReference type="PANTHER" id="PTHR24274:SF1">
    <property type="entry name" value="CILIA- AND FLAGELLA-ASSOCIATED PROTEIN 161"/>
    <property type="match status" value="1"/>
</dbReference>
<dbReference type="Pfam" id="PF24569">
    <property type="entry name" value="CFAP161"/>
    <property type="match status" value="1"/>
</dbReference>
<accession>A0A1Y1ILL8</accession>
<evidence type="ECO:0008006" key="3">
    <source>
        <dbReference type="Google" id="ProtNLM"/>
    </source>
</evidence>
<dbReference type="Proteomes" id="UP000054558">
    <property type="component" value="Unassembled WGS sequence"/>
</dbReference>
<proteinExistence type="predicted"/>
<keyword evidence="2" id="KW-1185">Reference proteome</keyword>
<dbReference type="GO" id="GO:0031514">
    <property type="term" value="C:motile cilium"/>
    <property type="evidence" value="ECO:0000318"/>
    <property type="project" value="GO_Central"/>
</dbReference>
<dbReference type="AlphaFoldDB" id="A0A1Y1ILL8"/>
<evidence type="ECO:0000313" key="1">
    <source>
        <dbReference type="EMBL" id="GAQ91750.1"/>
    </source>
</evidence>
<dbReference type="STRING" id="105231.A0A1Y1ILL8"/>
<evidence type="ECO:0000313" key="2">
    <source>
        <dbReference type="Proteomes" id="UP000054558"/>
    </source>
</evidence>
<sequence>MAQYYTKQQLQGAGKYSGKVRIGNWNEDAELDEIVLKDYIDRKARGELKLDKFQQRMSVALAPVETSTVAAEGLVHFGDVFCLRNVQTGALLAADVGDRDTRPGEGFKCAVSGTTLPASQAPVARNTWMLSKYKGAPKGAVTERHYDGDILHYGQKFRLVGNPMMFGREIEDLEEPLYLKSGPVTTQYFAKCSRHQEVSLSSTRNYGSVWHVAPLNPAERLTADGTPVPAGAPLVLMHSATNEALCCNGLLFGNDFGKELEICCHNAAPAKMTGNLELTTKGVPEQLVAKAEGPSNYWVFEVGDTVRELRFRSPGESVARPALARLAAAFEAAGEDAVKALIQNLELLDKASSGWLDRLEVLRVMKTKVRAELSAGELEEIAKFAGWESATSANWRDLVAYALDG</sequence>
<reference evidence="1 2" key="1">
    <citation type="journal article" date="2014" name="Nat. Commun.">
        <title>Klebsormidium flaccidum genome reveals primary factors for plant terrestrial adaptation.</title>
        <authorList>
            <person name="Hori K."/>
            <person name="Maruyama F."/>
            <person name="Fujisawa T."/>
            <person name="Togashi T."/>
            <person name="Yamamoto N."/>
            <person name="Seo M."/>
            <person name="Sato S."/>
            <person name="Yamada T."/>
            <person name="Mori H."/>
            <person name="Tajima N."/>
            <person name="Moriyama T."/>
            <person name="Ikeuchi M."/>
            <person name="Watanabe M."/>
            <person name="Wada H."/>
            <person name="Kobayashi K."/>
            <person name="Saito M."/>
            <person name="Masuda T."/>
            <person name="Sasaki-Sekimoto Y."/>
            <person name="Mashiguchi K."/>
            <person name="Awai K."/>
            <person name="Shimojima M."/>
            <person name="Masuda S."/>
            <person name="Iwai M."/>
            <person name="Nobusawa T."/>
            <person name="Narise T."/>
            <person name="Kondo S."/>
            <person name="Saito H."/>
            <person name="Sato R."/>
            <person name="Murakawa M."/>
            <person name="Ihara Y."/>
            <person name="Oshima-Yamada Y."/>
            <person name="Ohtaka K."/>
            <person name="Satoh M."/>
            <person name="Sonobe K."/>
            <person name="Ishii M."/>
            <person name="Ohtani R."/>
            <person name="Kanamori-Sato M."/>
            <person name="Honoki R."/>
            <person name="Miyazaki D."/>
            <person name="Mochizuki H."/>
            <person name="Umetsu J."/>
            <person name="Higashi K."/>
            <person name="Shibata D."/>
            <person name="Kamiya Y."/>
            <person name="Sato N."/>
            <person name="Nakamura Y."/>
            <person name="Tabata S."/>
            <person name="Ida S."/>
            <person name="Kurokawa K."/>
            <person name="Ohta H."/>
        </authorList>
    </citation>
    <scope>NUCLEOTIDE SEQUENCE [LARGE SCALE GENOMIC DNA]</scope>
    <source>
        <strain evidence="1 2">NIES-2285</strain>
    </source>
</reference>
<dbReference type="EMBL" id="DF237794">
    <property type="protein sequence ID" value="GAQ91750.1"/>
    <property type="molecule type" value="Genomic_DNA"/>
</dbReference>
<dbReference type="PANTHER" id="PTHR24274">
    <property type="entry name" value="CILIA- AND FLAGELLA-ASSOCIATED PROTEIN 161"/>
    <property type="match status" value="1"/>
</dbReference>
<dbReference type="OMA" id="IIHCKTN"/>
<gene>
    <name evidence="1" type="ORF">KFL_008450030</name>
</gene>
<dbReference type="GO" id="GO:0060271">
    <property type="term" value="P:cilium assembly"/>
    <property type="evidence" value="ECO:0000318"/>
    <property type="project" value="GO_Central"/>
</dbReference>
<dbReference type="OrthoDB" id="444540at2759"/>
<dbReference type="InterPro" id="IPR055325">
    <property type="entry name" value="CF161"/>
</dbReference>
<name>A0A1Y1ILL8_KLENI</name>